<reference evidence="3" key="1">
    <citation type="journal article" date="2019" name="Int. J. Syst. Evol. Microbiol.">
        <title>The Global Catalogue of Microorganisms (GCM) 10K type strain sequencing project: providing services to taxonomists for standard genome sequencing and annotation.</title>
        <authorList>
            <consortium name="The Broad Institute Genomics Platform"/>
            <consortium name="The Broad Institute Genome Sequencing Center for Infectious Disease"/>
            <person name="Wu L."/>
            <person name="Ma J."/>
        </authorList>
    </citation>
    <scope>NUCLEOTIDE SEQUENCE [LARGE SCALE GENOMIC DNA]</scope>
    <source>
        <strain evidence="3">CCM 8689</strain>
    </source>
</reference>
<sequence length="422" mass="49400">MRVVLILLCLLGKTATAQTAKLPTFEAYVKGAIPNRQELDIFLGGSGVWAKYDTQLGYILGNSIPREGIDNSLNISTTDHKGFRTMQMYRDRPCRINTYGNSFTQCQQVSDGETWQEYLAAHLGEPIRNFGVGGYGVFQSYKRLLKEENTKNAADYLIFYIWGDDHVRSLLRCRYLAIKQWNQKNQPGFKFHGNFWPNLEMDLSSGRFIEKPNPLNTKRKLYKMTDTTWMWENVKDDIALQLLLFKNKEIASLDLENVQKLAKHLQLNISLKDYADLEQNASYLLDQYSFAATKHILEKLKFYAQKNDKKLMIVLFDPYRVTNSLVETGNRYDEEVVRYLQEGQFNFFDMNLIHVEDFKKFNLNLKDYYGRYLLGHYNPTGNHFFAYSIKDKIIQWLSPKPTTYKVTEDNWIDFKGYLQGIY</sequence>
<gene>
    <name evidence="2" type="ORF">ACFOUY_14195</name>
</gene>
<evidence type="ECO:0000313" key="2">
    <source>
        <dbReference type="EMBL" id="MFC4197852.1"/>
    </source>
</evidence>
<feature type="chain" id="PRO_5046634584" description="SGNH/GDSL hydrolase family protein" evidence="1">
    <location>
        <begin position="18"/>
        <end position="422"/>
    </location>
</feature>
<organism evidence="2 3">
    <name type="scientific">Pedobacter jamesrossensis</name>
    <dbReference type="NCBI Taxonomy" id="1908238"/>
    <lineage>
        <taxon>Bacteria</taxon>
        <taxon>Pseudomonadati</taxon>
        <taxon>Bacteroidota</taxon>
        <taxon>Sphingobacteriia</taxon>
        <taxon>Sphingobacteriales</taxon>
        <taxon>Sphingobacteriaceae</taxon>
        <taxon>Pedobacter</taxon>
    </lineage>
</organism>
<dbReference type="SUPFAM" id="SSF52266">
    <property type="entry name" value="SGNH hydrolase"/>
    <property type="match status" value="1"/>
</dbReference>
<evidence type="ECO:0000313" key="3">
    <source>
        <dbReference type="Proteomes" id="UP001595792"/>
    </source>
</evidence>
<evidence type="ECO:0008006" key="4">
    <source>
        <dbReference type="Google" id="ProtNLM"/>
    </source>
</evidence>
<keyword evidence="1" id="KW-0732">Signal</keyword>
<accession>A0ABV8NNN4</accession>
<dbReference type="RefSeq" id="WP_378961495.1">
    <property type="nucleotide sequence ID" value="NZ_JBHSBY010000129.1"/>
</dbReference>
<proteinExistence type="predicted"/>
<dbReference type="EMBL" id="JBHSBY010000129">
    <property type="protein sequence ID" value="MFC4197852.1"/>
    <property type="molecule type" value="Genomic_DNA"/>
</dbReference>
<dbReference type="Proteomes" id="UP001595792">
    <property type="component" value="Unassembled WGS sequence"/>
</dbReference>
<keyword evidence="3" id="KW-1185">Reference proteome</keyword>
<dbReference type="InterPro" id="IPR036514">
    <property type="entry name" value="SGNH_hydro_sf"/>
</dbReference>
<comment type="caution">
    <text evidence="2">The sequence shown here is derived from an EMBL/GenBank/DDBJ whole genome shotgun (WGS) entry which is preliminary data.</text>
</comment>
<feature type="signal peptide" evidence="1">
    <location>
        <begin position="1"/>
        <end position="17"/>
    </location>
</feature>
<protein>
    <recommendedName>
        <fullName evidence="4">SGNH/GDSL hydrolase family protein</fullName>
    </recommendedName>
</protein>
<dbReference type="Gene3D" id="3.40.50.1110">
    <property type="entry name" value="SGNH hydrolase"/>
    <property type="match status" value="1"/>
</dbReference>
<evidence type="ECO:0000256" key="1">
    <source>
        <dbReference type="SAM" id="SignalP"/>
    </source>
</evidence>
<name>A0ABV8NNN4_9SPHI</name>